<dbReference type="eggNOG" id="COG3146">
    <property type="taxonomic scope" value="Bacteria"/>
</dbReference>
<evidence type="ECO:0008006" key="4">
    <source>
        <dbReference type="Google" id="ProtNLM"/>
    </source>
</evidence>
<dbReference type="STRING" id="1000565.METUNv1_01406"/>
<gene>
    <name evidence="2" type="ORF">METUNv1_01406</name>
</gene>
<dbReference type="Gene3D" id="3.40.630.30">
    <property type="match status" value="1"/>
</dbReference>
<name>F5RB29_METUF</name>
<keyword evidence="3" id="KW-1185">Reference proteome</keyword>
<dbReference type="EMBL" id="AFHG01000041">
    <property type="protein sequence ID" value="EGK72290.1"/>
    <property type="molecule type" value="Genomic_DNA"/>
</dbReference>
<accession>F5RB29</accession>
<evidence type="ECO:0000256" key="1">
    <source>
        <dbReference type="SAM" id="MobiDB-lite"/>
    </source>
</evidence>
<sequence>MTDTGLRIARHTAIADIDAAAWNALGGGHATLSHAFLDALESSGCVSAETGWQPDHLALYDGDTLVAALPGYLKSHSYGEYVFDWAWAEALERTGRSYYPKQLSAIPYTPVPGPRLLARDDAARTRLVDTWLQQAESSGLSSAHLLFPDAVSLAALRDRPGLLLRESVQFHWHNAGYADYEAFLATLSRDKRKKIRQERRRVRDAGVTLRRVDGADLDDAALALFITCYRNTYRVRGQRPYLNARFFETLRSRTPSSLMMVIASRDGHDIACALSLRDERRLYGRWWGEMEYVPCLHFEACYHQGIEYAIERGLEAFEGGAQGEHKMARGFEPVRTASAHWLRDADFADAVARYLQRERAGMALHINELEERSPYRDGSRATVGQEGAPPADLQ</sequence>
<dbReference type="Proteomes" id="UP000005019">
    <property type="component" value="Unassembled WGS sequence"/>
</dbReference>
<dbReference type="PANTHER" id="PTHR47017:SF1">
    <property type="entry name" value="ACYL-COA"/>
    <property type="match status" value="1"/>
</dbReference>
<dbReference type="SUPFAM" id="SSF55729">
    <property type="entry name" value="Acyl-CoA N-acyltransferases (Nat)"/>
    <property type="match status" value="1"/>
</dbReference>
<evidence type="ECO:0000313" key="3">
    <source>
        <dbReference type="Proteomes" id="UP000005019"/>
    </source>
</evidence>
<dbReference type="Pfam" id="PF04339">
    <property type="entry name" value="FemAB_like"/>
    <property type="match status" value="1"/>
</dbReference>
<organism evidence="2 3">
    <name type="scientific">Methyloversatilis universalis (strain ATCC BAA-1314 / DSM 25237 / JCM 13912 / CCUG 52030 / FAM5)</name>
    <dbReference type="NCBI Taxonomy" id="1000565"/>
    <lineage>
        <taxon>Bacteria</taxon>
        <taxon>Pseudomonadati</taxon>
        <taxon>Pseudomonadota</taxon>
        <taxon>Betaproteobacteria</taxon>
        <taxon>Nitrosomonadales</taxon>
        <taxon>Sterolibacteriaceae</taxon>
        <taxon>Methyloversatilis</taxon>
    </lineage>
</organism>
<dbReference type="PANTHER" id="PTHR47017">
    <property type="entry name" value="ACYL-COA"/>
    <property type="match status" value="1"/>
</dbReference>
<reference evidence="2 3" key="1">
    <citation type="journal article" date="2011" name="J. Bacteriol.">
        <title>Genome sequence of Methyloversatilis universalis FAM5T, a methylotrophic representative of the order Rhodocyclales.</title>
        <authorList>
            <person name="Kittichotirat W."/>
            <person name="Good N.M."/>
            <person name="Hall R."/>
            <person name="Bringel F."/>
            <person name="Lajus A."/>
            <person name="Medigue C."/>
            <person name="Smalley N.E."/>
            <person name="Beck D."/>
            <person name="Bumgarner R."/>
            <person name="Vuilleumier S."/>
            <person name="Kalyuzhnaya M.G."/>
        </authorList>
    </citation>
    <scope>NUCLEOTIDE SEQUENCE [LARGE SCALE GENOMIC DNA]</scope>
    <source>
        <strain evidence="3">ATCC BAA-1314 / JCM 13912 / FAM5</strain>
    </source>
</reference>
<feature type="region of interest" description="Disordered" evidence="1">
    <location>
        <begin position="373"/>
        <end position="394"/>
    </location>
</feature>
<comment type="caution">
    <text evidence="2">The sequence shown here is derived from an EMBL/GenBank/DDBJ whole genome shotgun (WGS) entry which is preliminary data.</text>
</comment>
<protein>
    <recommendedName>
        <fullName evidence="4">GNAT family N-acetyltransferase</fullName>
    </recommendedName>
</protein>
<evidence type="ECO:0000313" key="2">
    <source>
        <dbReference type="EMBL" id="EGK72290.1"/>
    </source>
</evidence>
<dbReference type="AlphaFoldDB" id="F5RB29"/>
<dbReference type="OrthoDB" id="9776898at2"/>
<dbReference type="InterPro" id="IPR007434">
    <property type="entry name" value="FemAB-like"/>
</dbReference>
<dbReference type="RefSeq" id="WP_008060182.1">
    <property type="nucleotide sequence ID" value="NZ_AFHG01000041.1"/>
</dbReference>
<dbReference type="InterPro" id="IPR016181">
    <property type="entry name" value="Acyl_CoA_acyltransferase"/>
</dbReference>
<proteinExistence type="predicted"/>